<dbReference type="AlphaFoldDB" id="A0AAV4ZPT9"/>
<dbReference type="EMBL" id="BPQO01000017">
    <property type="protein sequence ID" value="GJD90263.1"/>
    <property type="molecule type" value="Genomic_DNA"/>
</dbReference>
<sequence>MPPVIQAAPAQTGAQPADPAPADARFVVGQDPEGRWVAFEVHGRAGGLFRSRRDAIDYAEDETGHRPDAVRLSGERVALRL</sequence>
<accession>A0AAV4ZPT9</accession>
<comment type="caution">
    <text evidence="2">The sequence shown here is derived from an EMBL/GenBank/DDBJ whole genome shotgun (WGS) entry which is preliminary data.</text>
</comment>
<reference evidence="2" key="1">
    <citation type="journal article" date="2016" name="Front. Microbiol.">
        <title>Genome Sequence of the Piezophilic, Mesophilic Sulfate-Reducing Bacterium Desulfovibrio indicus J2T.</title>
        <authorList>
            <person name="Cao J."/>
            <person name="Maignien L."/>
            <person name="Shao Z."/>
            <person name="Alain K."/>
            <person name="Jebbar M."/>
        </authorList>
    </citation>
    <scope>NUCLEOTIDE SEQUENCE</scope>
    <source>
        <strain evidence="2">DSM 16372</strain>
    </source>
</reference>
<keyword evidence="3" id="KW-1185">Reference proteome</keyword>
<name>A0AAV4ZPT9_9HYPH</name>
<evidence type="ECO:0000256" key="1">
    <source>
        <dbReference type="SAM" id="MobiDB-lite"/>
    </source>
</evidence>
<feature type="region of interest" description="Disordered" evidence="1">
    <location>
        <begin position="1"/>
        <end position="21"/>
    </location>
</feature>
<dbReference type="RefSeq" id="WP_082772978.1">
    <property type="nucleotide sequence ID" value="NZ_BPQO01000017.1"/>
</dbReference>
<evidence type="ECO:0000313" key="3">
    <source>
        <dbReference type="Proteomes" id="UP001055247"/>
    </source>
</evidence>
<evidence type="ECO:0000313" key="2">
    <source>
        <dbReference type="EMBL" id="GJD90263.1"/>
    </source>
</evidence>
<proteinExistence type="predicted"/>
<organism evidence="2 3">
    <name type="scientific">Methylobacterium hispanicum</name>
    <dbReference type="NCBI Taxonomy" id="270350"/>
    <lineage>
        <taxon>Bacteria</taxon>
        <taxon>Pseudomonadati</taxon>
        <taxon>Pseudomonadota</taxon>
        <taxon>Alphaproteobacteria</taxon>
        <taxon>Hyphomicrobiales</taxon>
        <taxon>Methylobacteriaceae</taxon>
        <taxon>Methylobacterium</taxon>
    </lineage>
</organism>
<gene>
    <name evidence="2" type="ORF">BHAOGJBA_3801</name>
</gene>
<dbReference type="Proteomes" id="UP001055247">
    <property type="component" value="Unassembled WGS sequence"/>
</dbReference>
<evidence type="ECO:0008006" key="4">
    <source>
        <dbReference type="Google" id="ProtNLM"/>
    </source>
</evidence>
<protein>
    <recommendedName>
        <fullName evidence="4">RAG2 PHD domain containing protein</fullName>
    </recommendedName>
</protein>
<reference evidence="2" key="2">
    <citation type="submission" date="2021-08" db="EMBL/GenBank/DDBJ databases">
        <authorList>
            <person name="Tani A."/>
            <person name="Ola A."/>
            <person name="Ogura Y."/>
            <person name="Katsura K."/>
            <person name="Hayashi T."/>
        </authorList>
    </citation>
    <scope>NUCLEOTIDE SEQUENCE</scope>
    <source>
        <strain evidence="2">DSM 16372</strain>
    </source>
</reference>